<organism evidence="2 3">
    <name type="scientific">Channa argus</name>
    <name type="common">Northern snakehead</name>
    <name type="synonym">Ophicephalus argus</name>
    <dbReference type="NCBI Taxonomy" id="215402"/>
    <lineage>
        <taxon>Eukaryota</taxon>
        <taxon>Metazoa</taxon>
        <taxon>Chordata</taxon>
        <taxon>Craniata</taxon>
        <taxon>Vertebrata</taxon>
        <taxon>Euteleostomi</taxon>
        <taxon>Actinopterygii</taxon>
        <taxon>Neopterygii</taxon>
        <taxon>Teleostei</taxon>
        <taxon>Neoteleostei</taxon>
        <taxon>Acanthomorphata</taxon>
        <taxon>Anabantaria</taxon>
        <taxon>Anabantiformes</taxon>
        <taxon>Channoidei</taxon>
        <taxon>Channidae</taxon>
        <taxon>Channa</taxon>
    </lineage>
</organism>
<protein>
    <submittedName>
        <fullName evidence="2">Uncharacterized protein</fullName>
    </submittedName>
</protein>
<keyword evidence="3" id="KW-1185">Reference proteome</keyword>
<evidence type="ECO:0000256" key="1">
    <source>
        <dbReference type="SAM" id="SignalP"/>
    </source>
</evidence>
<dbReference type="PANTHER" id="PTHR38564">
    <property type="entry name" value="SI:CH73-250A16.5-RELATED"/>
    <property type="match status" value="1"/>
</dbReference>
<accession>A0A6G1QAW4</accession>
<feature type="signal peptide" evidence="1">
    <location>
        <begin position="1"/>
        <end position="24"/>
    </location>
</feature>
<feature type="chain" id="PRO_5026348295" evidence="1">
    <location>
        <begin position="25"/>
        <end position="196"/>
    </location>
</feature>
<dbReference type="Proteomes" id="UP000503349">
    <property type="component" value="Chromosome 14"/>
</dbReference>
<keyword evidence="1" id="KW-0732">Signal</keyword>
<reference evidence="2 3" key="1">
    <citation type="submission" date="2019-02" db="EMBL/GenBank/DDBJ databases">
        <title>Opniocepnalus argus genome.</title>
        <authorList>
            <person name="Zhou C."/>
            <person name="Xiao S."/>
        </authorList>
    </citation>
    <scope>NUCLEOTIDE SEQUENCE [LARGE SCALE GENOMIC DNA]</scope>
    <source>
        <strain evidence="2">OARG1902GOOAL</strain>
        <tissue evidence="2">Muscle</tissue>
    </source>
</reference>
<name>A0A6G1QAW4_CHAAH</name>
<dbReference type="EMBL" id="CM015725">
    <property type="protein sequence ID" value="KAF3699473.1"/>
    <property type="molecule type" value="Genomic_DNA"/>
</dbReference>
<proteinExistence type="predicted"/>
<evidence type="ECO:0000313" key="3">
    <source>
        <dbReference type="Proteomes" id="UP000503349"/>
    </source>
</evidence>
<dbReference type="PANTHER" id="PTHR38564:SF2">
    <property type="entry name" value="WU:FC46H12 PRECURSOR"/>
    <property type="match status" value="1"/>
</dbReference>
<evidence type="ECO:0000313" key="2">
    <source>
        <dbReference type="EMBL" id="KAF3699473.1"/>
    </source>
</evidence>
<gene>
    <name evidence="2" type="ORF">EXN66_Car015160</name>
</gene>
<sequence length="196" mass="20743">MAARTVVVACVLFLGMCIISGGSPTETTHAYCKIVWILGLTCNQVNTAIVGQIKTTASYRLGPVTPSLIQSKHTSGPGQIESVNFTMSPTFRGLGCHVEGSSASAFVYSLMDNGTNYCHLFKVIQGIWVAVAQVVEWAPNDHSSRPHIKGSLGKTLKAQQPILNPSGALLVPSPVEIGEGCARKGAKTVPNQHADK</sequence>
<reference evidence="3" key="2">
    <citation type="submission" date="2019-02" db="EMBL/GenBank/DDBJ databases">
        <title>Opniocepnalus argus Var Kimnra genome.</title>
        <authorList>
            <person name="Zhou C."/>
            <person name="Xiao S."/>
        </authorList>
    </citation>
    <scope>NUCLEOTIDE SEQUENCE [LARGE SCALE GENOMIC DNA]</scope>
</reference>
<dbReference type="AlphaFoldDB" id="A0A6G1QAW4"/>